<dbReference type="PANTHER" id="PTHR21576:SF134">
    <property type="entry name" value="NODULIN-LIKE DOMAIN-CONTAINING PROTEIN"/>
    <property type="match status" value="1"/>
</dbReference>
<organism evidence="9 10">
    <name type="scientific">Phtheirospermum japonicum</name>
    <dbReference type="NCBI Taxonomy" id="374723"/>
    <lineage>
        <taxon>Eukaryota</taxon>
        <taxon>Viridiplantae</taxon>
        <taxon>Streptophyta</taxon>
        <taxon>Embryophyta</taxon>
        <taxon>Tracheophyta</taxon>
        <taxon>Spermatophyta</taxon>
        <taxon>Magnoliopsida</taxon>
        <taxon>eudicotyledons</taxon>
        <taxon>Gunneridae</taxon>
        <taxon>Pentapetalae</taxon>
        <taxon>asterids</taxon>
        <taxon>lamiids</taxon>
        <taxon>Lamiales</taxon>
        <taxon>Orobanchaceae</taxon>
        <taxon>Orobanchaceae incertae sedis</taxon>
        <taxon>Phtheirospermum</taxon>
    </lineage>
</organism>
<dbReference type="InterPro" id="IPR010658">
    <property type="entry name" value="Nodulin-like"/>
</dbReference>
<feature type="transmembrane region" description="Helical" evidence="6">
    <location>
        <begin position="230"/>
        <end position="248"/>
    </location>
</feature>
<proteinExistence type="inferred from homology"/>
<keyword evidence="3 6" id="KW-1133">Transmembrane helix</keyword>
<dbReference type="EMBL" id="BMAC01000329">
    <property type="protein sequence ID" value="GFP93917.1"/>
    <property type="molecule type" value="Genomic_DNA"/>
</dbReference>
<dbReference type="Pfam" id="PF06813">
    <property type="entry name" value="Nodulin-like"/>
    <property type="match status" value="1"/>
</dbReference>
<evidence type="ECO:0000256" key="6">
    <source>
        <dbReference type="SAM" id="Phobius"/>
    </source>
</evidence>
<evidence type="ECO:0000256" key="5">
    <source>
        <dbReference type="ARBA" id="ARBA00044504"/>
    </source>
</evidence>
<evidence type="ECO:0000313" key="9">
    <source>
        <dbReference type="EMBL" id="GFP93917.1"/>
    </source>
</evidence>
<dbReference type="InterPro" id="IPR056555">
    <property type="entry name" value="NFD4_C"/>
</dbReference>
<evidence type="ECO:0000256" key="1">
    <source>
        <dbReference type="ARBA" id="ARBA00004141"/>
    </source>
</evidence>
<feature type="domain" description="Nodulin-like" evidence="7">
    <location>
        <begin position="7"/>
        <end position="246"/>
    </location>
</feature>
<feature type="transmembrane region" description="Helical" evidence="6">
    <location>
        <begin position="204"/>
        <end position="224"/>
    </location>
</feature>
<feature type="transmembrane region" description="Helical" evidence="6">
    <location>
        <begin position="100"/>
        <end position="126"/>
    </location>
</feature>
<evidence type="ECO:0000256" key="2">
    <source>
        <dbReference type="ARBA" id="ARBA00022692"/>
    </source>
</evidence>
<gene>
    <name evidence="9" type="ORF">PHJA_001536000</name>
</gene>
<feature type="transmembrane region" description="Helical" evidence="6">
    <location>
        <begin position="309"/>
        <end position="327"/>
    </location>
</feature>
<reference evidence="9" key="1">
    <citation type="submission" date="2020-07" db="EMBL/GenBank/DDBJ databases">
        <title>Ethylene signaling mediates host invasion by parasitic plants.</title>
        <authorList>
            <person name="Yoshida S."/>
        </authorList>
    </citation>
    <scope>NUCLEOTIDE SEQUENCE</scope>
    <source>
        <strain evidence="9">Okayama</strain>
    </source>
</reference>
<keyword evidence="4 6" id="KW-0472">Membrane</keyword>
<evidence type="ECO:0008006" key="11">
    <source>
        <dbReference type="Google" id="ProtNLM"/>
    </source>
</evidence>
<feature type="domain" description="NFD4 C-terminal" evidence="8">
    <location>
        <begin position="296"/>
        <end position="363"/>
    </location>
</feature>
<evidence type="ECO:0000256" key="3">
    <source>
        <dbReference type="ARBA" id="ARBA00022989"/>
    </source>
</evidence>
<feature type="transmembrane region" description="Helical" evidence="6">
    <location>
        <begin position="166"/>
        <end position="183"/>
    </location>
</feature>
<keyword evidence="2 6" id="KW-0812">Transmembrane</keyword>
<dbReference type="PANTHER" id="PTHR21576">
    <property type="entry name" value="UNCHARACTERIZED NODULIN-LIKE PROTEIN"/>
    <property type="match status" value="1"/>
</dbReference>
<protein>
    <recommendedName>
        <fullName evidence="11">Nodulin-like domain-containing protein</fullName>
    </recommendedName>
</protein>
<dbReference type="Proteomes" id="UP000653305">
    <property type="component" value="Unassembled WGS sequence"/>
</dbReference>
<keyword evidence="10" id="KW-1185">Reference proteome</keyword>
<evidence type="ECO:0000259" key="8">
    <source>
        <dbReference type="Pfam" id="PF23262"/>
    </source>
</evidence>
<evidence type="ECO:0000256" key="4">
    <source>
        <dbReference type="ARBA" id="ARBA00023136"/>
    </source>
</evidence>
<comment type="similarity">
    <text evidence="5">Belongs to the major facilitator superfamily. Phosphate:H(+) symporter (TC 2.A.1.9) family.</text>
</comment>
<dbReference type="InterPro" id="IPR036259">
    <property type="entry name" value="MFS_trans_sf"/>
</dbReference>
<comment type="caution">
    <text evidence="9">The sequence shown here is derived from an EMBL/GenBank/DDBJ whole genome shotgun (WGS) entry which is preliminary data.</text>
</comment>
<dbReference type="GO" id="GO:0016020">
    <property type="term" value="C:membrane"/>
    <property type="evidence" value="ECO:0007669"/>
    <property type="project" value="UniProtKB-SubCell"/>
</dbReference>
<accession>A0A830C063</accession>
<dbReference type="Pfam" id="PF23262">
    <property type="entry name" value="NFD4_C"/>
    <property type="match status" value="1"/>
</dbReference>
<name>A0A830C063_9LAMI</name>
<dbReference type="SUPFAM" id="SSF103473">
    <property type="entry name" value="MFS general substrate transporter"/>
    <property type="match status" value="1"/>
</dbReference>
<dbReference type="OrthoDB" id="410267at2759"/>
<evidence type="ECO:0000313" key="10">
    <source>
        <dbReference type="Proteomes" id="UP000653305"/>
    </source>
</evidence>
<sequence>MIGESRKWMVLVATTWIQAFTGTNLDFSSYSTDLKAILSVSQVQLNYVSVASDAGKAFGWCSGVFLLYFPTWVVLFVAAFMGLIGYGLQWLVIQQFISLPYFLVLLSSLLAGTSISWFNTVCYVLCIKTFQTNRALALSLSISFNGVSASIYNLIAKSIDPNDTKLYLLLNAIVPLIISVFALRSIIPHSHSSDETTRHDRANFLSLTALAVITGLYLLVLSSISSNPFIARLILSGAIILLLLPFITSRIVNSFFSFQLANDEFEVQKELIDSDLNEEGFYENGLQKDRSLVLGEEHSTRLLVRKWDFWLYYVAYLCGGTLGLVYSNNLGQISESLGYRADISSLVSLYSACSFFGRLLSTMPDFLQG</sequence>
<feature type="transmembrane region" description="Helical" evidence="6">
    <location>
        <begin position="65"/>
        <end position="88"/>
    </location>
</feature>
<dbReference type="AlphaFoldDB" id="A0A830C063"/>
<evidence type="ECO:0000259" key="7">
    <source>
        <dbReference type="Pfam" id="PF06813"/>
    </source>
</evidence>
<comment type="subcellular location">
    <subcellularLocation>
        <location evidence="1">Membrane</location>
        <topology evidence="1">Multi-pass membrane protein</topology>
    </subcellularLocation>
</comment>